<dbReference type="EMBL" id="GGFL01009291">
    <property type="protein sequence ID" value="MBW73469.1"/>
    <property type="molecule type" value="Transcribed_RNA"/>
</dbReference>
<organism evidence="2">
    <name type="scientific">Anopheles darlingi</name>
    <name type="common">Mosquito</name>
    <dbReference type="NCBI Taxonomy" id="43151"/>
    <lineage>
        <taxon>Eukaryota</taxon>
        <taxon>Metazoa</taxon>
        <taxon>Ecdysozoa</taxon>
        <taxon>Arthropoda</taxon>
        <taxon>Hexapoda</taxon>
        <taxon>Insecta</taxon>
        <taxon>Pterygota</taxon>
        <taxon>Neoptera</taxon>
        <taxon>Endopterygota</taxon>
        <taxon>Diptera</taxon>
        <taxon>Nematocera</taxon>
        <taxon>Culicoidea</taxon>
        <taxon>Culicidae</taxon>
        <taxon>Anophelinae</taxon>
        <taxon>Anopheles</taxon>
    </lineage>
</organism>
<protein>
    <submittedName>
        <fullName evidence="2">Putative secreted protein</fullName>
    </submittedName>
</protein>
<reference evidence="2" key="1">
    <citation type="submission" date="2018-01" db="EMBL/GenBank/DDBJ databases">
        <title>An insight into the sialome of Amazonian anophelines.</title>
        <authorList>
            <person name="Ribeiro J.M."/>
            <person name="Scarpassa V."/>
            <person name="Calvo E."/>
        </authorList>
    </citation>
    <scope>NUCLEOTIDE SEQUENCE</scope>
</reference>
<evidence type="ECO:0000256" key="1">
    <source>
        <dbReference type="SAM" id="MobiDB-lite"/>
    </source>
</evidence>
<evidence type="ECO:0000313" key="2">
    <source>
        <dbReference type="EMBL" id="MBW73469.1"/>
    </source>
</evidence>
<accession>A0A2M4D7F1</accession>
<name>A0A2M4D7F1_ANODA</name>
<proteinExistence type="predicted"/>
<sequence>MPLSTPCFFVAVPSCWSTYLPTHLSFQFSFRAPGHSRMRGPLRRKKKHPFQHAAYLALCNPLLAMHTRTRCVVDTDTTSKCKSQQGKRESSMEKRPKTEL</sequence>
<feature type="region of interest" description="Disordered" evidence="1">
    <location>
        <begin position="75"/>
        <end position="100"/>
    </location>
</feature>
<feature type="compositionally biased region" description="Basic and acidic residues" evidence="1">
    <location>
        <begin position="86"/>
        <end position="100"/>
    </location>
</feature>
<dbReference type="AlphaFoldDB" id="A0A2M4D7F1"/>